<dbReference type="InterPro" id="IPR036390">
    <property type="entry name" value="WH_DNA-bd_sf"/>
</dbReference>
<gene>
    <name evidence="3" type="ORF">AW171_hschr42274</name>
</gene>
<accession>A0A0X8HRZ8</accession>
<dbReference type="CDD" id="cd04450">
    <property type="entry name" value="DEP_RGS7-like"/>
    <property type="match status" value="1"/>
</dbReference>
<keyword evidence="4" id="KW-1185">Reference proteome</keyword>
<dbReference type="AlphaFoldDB" id="A0A0X8HRZ8"/>
<dbReference type="STRING" id="45286.A0A0X8HRZ8"/>
<proteinExistence type="predicted"/>
<dbReference type="RefSeq" id="XP_017987378.1">
    <property type="nucleotide sequence ID" value="XM_018132044.1"/>
</dbReference>
<dbReference type="SMART" id="SM00315">
    <property type="entry name" value="RGS"/>
    <property type="match status" value="1"/>
</dbReference>
<dbReference type="PROSITE" id="PS50186">
    <property type="entry name" value="DEP"/>
    <property type="match status" value="1"/>
</dbReference>
<dbReference type="InterPro" id="IPR036305">
    <property type="entry name" value="RGS_sf"/>
</dbReference>
<dbReference type="EMBL" id="CP014244">
    <property type="protein sequence ID" value="AMD20382.1"/>
    <property type="molecule type" value="Genomic_DNA"/>
</dbReference>
<dbReference type="SUPFAM" id="SSF48097">
    <property type="entry name" value="Regulator of G-protein signaling, RGS"/>
    <property type="match status" value="1"/>
</dbReference>
<dbReference type="InterPro" id="IPR016137">
    <property type="entry name" value="RGS"/>
</dbReference>
<name>A0A0X8HRZ8_9SACH</name>
<dbReference type="Gene3D" id="1.10.167.10">
    <property type="entry name" value="Regulator of G-protein Signalling 4, domain 2"/>
    <property type="match status" value="1"/>
</dbReference>
<dbReference type="SMART" id="SM00049">
    <property type="entry name" value="DEP"/>
    <property type="match status" value="2"/>
</dbReference>
<dbReference type="GeneID" id="28723627"/>
<dbReference type="PROSITE" id="PS50132">
    <property type="entry name" value="RGS"/>
    <property type="match status" value="1"/>
</dbReference>
<dbReference type="SUPFAM" id="SSF46785">
    <property type="entry name" value="Winged helix' DNA-binding domain"/>
    <property type="match status" value="1"/>
</dbReference>
<evidence type="ECO:0000259" key="2">
    <source>
        <dbReference type="PROSITE" id="PS50186"/>
    </source>
</evidence>
<dbReference type="GO" id="GO:0035556">
    <property type="term" value="P:intracellular signal transduction"/>
    <property type="evidence" value="ECO:0007669"/>
    <property type="project" value="InterPro"/>
</dbReference>
<feature type="domain" description="RGS" evidence="1">
    <location>
        <begin position="437"/>
        <end position="698"/>
    </location>
</feature>
<dbReference type="GO" id="GO:0030695">
    <property type="term" value="F:GTPase regulator activity"/>
    <property type="evidence" value="ECO:0007669"/>
    <property type="project" value="UniProtKB-ARBA"/>
</dbReference>
<dbReference type="InterPro" id="IPR044926">
    <property type="entry name" value="RGS_subdomain_2"/>
</dbReference>
<sequence length="706" mass="80341">MTSNNSSTLHELATTNFNRTPDNLIFSDDLKKVYSILLICLELDEKPRDCSKKLFNTFSKTYPYAFSVHDAVEKMGNLKLYVDMNSTTVHISYTINREQAYSMLRVFMDAKLLHTPADRTRDEPKDNVLLQPTPKGVAILQRFVIHMGIKKKPPILSSAFNSMQLFTFERSSVNDAIIQSDYFIQLLFIKMMGRRPNVWTPTNPNDKLPTLAVLTEQSNDIFSFENRGLDFTTMSFGSSSAVPDYTECDNIASEKHKDTNRESPFAHRFFTNPDSDAHSQYYVSDSGLRICKSKVFGKYKTAIDYSFTTKAIWQWLMDCTDLMYPKEAVLIAALFLKVGLILPILLPPSLNVSKKFTISKFAYYTLSKLGRDIIQWNIPSNTSAPVSYFKIQVPDHTKINTDFTITGSYVIGSDQKSLTQSETDSEKQSSEERPIVDLSRILKDPGLRYLFRRHLENEFCAENFDVYIEIKKFSKKMTILKTLLESKAATEQRNMKNQKLSHPSQKIIDTIDSALTGRANECLAIAYHIFSTYIITGAPFQLNIDHALRVSITNIMIHPKSPLSKTFNERGINPFDENTIDVQEAQYNYPSSHPSLDQLSSKDNVNVTTVSTLPELSTSPLQDDGFVSHKKAPVTDVLDFNNHFQISPESSPSTLVNSLQTLKELYVLFDEVGKHMYRLMKIDSVPKFLNSEVYEEVVSLIQTSHS</sequence>
<evidence type="ECO:0000313" key="4">
    <source>
        <dbReference type="Proteomes" id="UP000243052"/>
    </source>
</evidence>
<dbReference type="Pfam" id="PF25889">
    <property type="entry name" value="WHD_Fungal_DR"/>
    <property type="match status" value="1"/>
</dbReference>
<reference evidence="3 4" key="1">
    <citation type="submission" date="2016-01" db="EMBL/GenBank/DDBJ databases">
        <title>Genome sequence of the yeast Holleya sinecauda.</title>
        <authorList>
            <person name="Dietrich F.S."/>
        </authorList>
    </citation>
    <scope>NUCLEOTIDE SEQUENCE [LARGE SCALE GENOMIC DNA]</scope>
    <source>
        <strain evidence="3 4">ATCC 58844</strain>
    </source>
</reference>
<dbReference type="OrthoDB" id="196547at2759"/>
<protein>
    <submittedName>
        <fullName evidence="3">HDL362Cp</fullName>
    </submittedName>
</protein>
<feature type="domain" description="DEP" evidence="2">
    <location>
        <begin position="284"/>
        <end position="368"/>
    </location>
</feature>
<evidence type="ECO:0000313" key="3">
    <source>
        <dbReference type="EMBL" id="AMD20382.1"/>
    </source>
</evidence>
<dbReference type="InterPro" id="IPR058855">
    <property type="entry name" value="RGS1/SST2-like_Fungal-DR"/>
</dbReference>
<dbReference type="PANTHER" id="PTHR10845">
    <property type="entry name" value="REGULATOR OF G PROTEIN SIGNALING"/>
    <property type="match status" value="1"/>
</dbReference>
<organism evidence="3 4">
    <name type="scientific">Eremothecium sinecaudum</name>
    <dbReference type="NCBI Taxonomy" id="45286"/>
    <lineage>
        <taxon>Eukaryota</taxon>
        <taxon>Fungi</taxon>
        <taxon>Dikarya</taxon>
        <taxon>Ascomycota</taxon>
        <taxon>Saccharomycotina</taxon>
        <taxon>Saccharomycetes</taxon>
        <taxon>Saccharomycetales</taxon>
        <taxon>Saccharomycetaceae</taxon>
        <taxon>Eremothecium</taxon>
    </lineage>
</organism>
<evidence type="ECO:0000259" key="1">
    <source>
        <dbReference type="PROSITE" id="PS50132"/>
    </source>
</evidence>
<dbReference type="Pfam" id="PF00615">
    <property type="entry name" value="RGS"/>
    <property type="match status" value="1"/>
</dbReference>
<dbReference type="PANTHER" id="PTHR10845:SF192">
    <property type="entry name" value="DOUBLE HIT, ISOFORM B"/>
    <property type="match status" value="1"/>
</dbReference>
<dbReference type="InterPro" id="IPR000591">
    <property type="entry name" value="DEP_dom"/>
</dbReference>
<dbReference type="Proteomes" id="UP000243052">
    <property type="component" value="Chromosome iv"/>
</dbReference>